<dbReference type="GO" id="GO:0016706">
    <property type="term" value="F:2-oxoglutarate-dependent dioxygenase activity"/>
    <property type="evidence" value="ECO:0007669"/>
    <property type="project" value="UniProtKB-ARBA"/>
</dbReference>
<dbReference type="SUPFAM" id="SSF51197">
    <property type="entry name" value="Clavaminate synthase-like"/>
    <property type="match status" value="1"/>
</dbReference>
<reference evidence="1 2" key="1">
    <citation type="submission" date="2014-07" db="EMBL/GenBank/DDBJ databases">
        <title>Draft genome sequence of Thalassospira profundimaris PR54-5.</title>
        <authorList>
            <person name="Lai Q."/>
            <person name="Shao Z."/>
        </authorList>
    </citation>
    <scope>NUCLEOTIDE SEQUENCE [LARGE SCALE GENOMIC DNA]</scope>
    <source>
        <strain evidence="1 2">PR54-5</strain>
    </source>
</reference>
<dbReference type="Gene3D" id="2.60.120.620">
    <property type="entry name" value="q2cbj1_9rhob like domain"/>
    <property type="match status" value="1"/>
</dbReference>
<accession>A0A367WQQ1</accession>
<evidence type="ECO:0000313" key="1">
    <source>
        <dbReference type="EMBL" id="RCK43784.1"/>
    </source>
</evidence>
<proteinExistence type="predicted"/>
<dbReference type="EMBL" id="JPWI01000012">
    <property type="protein sequence ID" value="RCK43784.1"/>
    <property type="molecule type" value="Genomic_DNA"/>
</dbReference>
<dbReference type="Proteomes" id="UP000252255">
    <property type="component" value="Unassembled WGS sequence"/>
</dbReference>
<protein>
    <recommendedName>
        <fullName evidence="3">Phytanoyl-CoA dioxygenase</fullName>
    </recommendedName>
</protein>
<evidence type="ECO:0008006" key="3">
    <source>
        <dbReference type="Google" id="ProtNLM"/>
    </source>
</evidence>
<dbReference type="InterPro" id="IPR008775">
    <property type="entry name" value="Phytyl_CoA_dOase-like"/>
</dbReference>
<gene>
    <name evidence="1" type="ORF">TH30_17540</name>
</gene>
<dbReference type="Pfam" id="PF05721">
    <property type="entry name" value="PhyH"/>
    <property type="match status" value="1"/>
</dbReference>
<dbReference type="OrthoDB" id="547161at2"/>
<dbReference type="AlphaFoldDB" id="A0A367WQQ1"/>
<name>A0A367WQQ1_9PROT</name>
<sequence length="241" mass="26657">MGDQLNTDMNAFDSNGWAVLELPFVQNKISEAKELFNQQFLPKFTDDAQLNRELIKRFADHPFVASIFCSEEFVEAISKVAGISTAVKCGPLVSHYTSNNMTGNGYGLPYHQDYPSMGSSHRSVICWVNLADSGPEAHGVEVLSGRHKEGLLKGEQTGSAYVLDASVFEEAEATVPVISAGSVLLMSSFLPHRTYVNADFSGWKLSLSQRFDDLDDREWGVRGFKNAYRTAVDRDLYIGSI</sequence>
<evidence type="ECO:0000313" key="2">
    <source>
        <dbReference type="Proteomes" id="UP000252255"/>
    </source>
</evidence>
<organism evidence="1 2">
    <name type="scientific">Thalassospira profundimaris</name>
    <dbReference type="NCBI Taxonomy" id="502049"/>
    <lineage>
        <taxon>Bacteria</taxon>
        <taxon>Pseudomonadati</taxon>
        <taxon>Pseudomonadota</taxon>
        <taxon>Alphaproteobacteria</taxon>
        <taxon>Rhodospirillales</taxon>
        <taxon>Thalassospiraceae</taxon>
        <taxon>Thalassospira</taxon>
    </lineage>
</organism>
<comment type="caution">
    <text evidence="1">The sequence shown here is derived from an EMBL/GenBank/DDBJ whole genome shotgun (WGS) entry which is preliminary data.</text>
</comment>